<dbReference type="CDD" id="cd01646">
    <property type="entry name" value="RT_Bac_retron_I"/>
    <property type="match status" value="1"/>
</dbReference>
<dbReference type="RefSeq" id="WP_251969468.1">
    <property type="nucleotide sequence ID" value="NZ_AP025730.1"/>
</dbReference>
<keyword evidence="2" id="KW-1185">Reference proteome</keyword>
<sequence length="651" mass="73630">MSATGSEIETAYRKLKSYVYYDKTDLRLRERLAKFECSDKFEANLQAVQQVADAAKPAADRRFKRWLRQIGCRVVPKKLGPPRAATLAADELGGKFITNVTSAPSVSVETVNYFFDGPIELHLIAVLWLMREGRHLDAKFLPECCGSRLSPRLHEENDDSLQLFTKYHEQYSRWRDTGIRKAKQLLVGERRSVAILGLDLREYFYRVAIDFDQVREALQATGALRDEGALLDCIEAIGVAYHDCIAPLLSRTHPELAESEPGLPIGLCSSLVLANWYLQDFDAAVLKTVRPAYYGRYVDDILLVVSASQDPNKGDKNPVAAFIDEILVRPRLLKAPVNGTYHLRQRPTLQLQQSKCILQYFDARHSIAGLEKFKKKLEQNGSDFLLLPVDEADNSMEDVAYELLYEGSVNKFRSVKGVAENRYELAKHLARQTILHLVTDDPPDRKVSQGLQNFFKGRCAIEYFDLWERVFTLLGIAGDRATAKTFLKQLQGEIPRVRHADDRVTKELVANLAQHLKLALSLSDSVCEEDIGLLELLEDVPAEEFRRANLLRHHFVRAPLLNFTTYTGPLSERVLKTPAKHDPHKLAWTPRFLNFDECMLLAYSGNVQLGKATPFDFASTVFEAANRHAPTGVKWVEGGDEADSIDRVERA</sequence>
<dbReference type="Proteomes" id="UP001057498">
    <property type="component" value="Chromosome"/>
</dbReference>
<accession>A0ABM7YNU3</accession>
<name>A0ABM7YNU3_9BURK</name>
<evidence type="ECO:0000313" key="1">
    <source>
        <dbReference type="EMBL" id="BDI06159.1"/>
    </source>
</evidence>
<evidence type="ECO:0000313" key="2">
    <source>
        <dbReference type="Proteomes" id="UP001057498"/>
    </source>
</evidence>
<organism evidence="1 2">
    <name type="scientific">Sphaerotilus microaerophilus</name>
    <dbReference type="NCBI Taxonomy" id="2914710"/>
    <lineage>
        <taxon>Bacteria</taxon>
        <taxon>Pseudomonadati</taxon>
        <taxon>Pseudomonadota</taxon>
        <taxon>Betaproteobacteria</taxon>
        <taxon>Burkholderiales</taxon>
        <taxon>Sphaerotilaceae</taxon>
        <taxon>Sphaerotilus</taxon>
    </lineage>
</organism>
<dbReference type="EMBL" id="AP025730">
    <property type="protein sequence ID" value="BDI06159.1"/>
    <property type="molecule type" value="Genomic_DNA"/>
</dbReference>
<proteinExistence type="predicted"/>
<reference evidence="1" key="1">
    <citation type="submission" date="2022-04" db="EMBL/GenBank/DDBJ databases">
        <title>Whole genome sequence of Sphaerotilus sp. FB-5.</title>
        <authorList>
            <person name="Takeda M."/>
            <person name="Narihara S."/>
            <person name="Akimoto M."/>
            <person name="Akimoto R."/>
            <person name="Nishiyashiki S."/>
            <person name="Murakami T."/>
        </authorList>
    </citation>
    <scope>NUCLEOTIDE SEQUENCE</scope>
    <source>
        <strain evidence="1">FB-5</strain>
    </source>
</reference>
<protein>
    <recommendedName>
        <fullName evidence="3">RNA-directed DNA polymerase</fullName>
    </recommendedName>
</protein>
<evidence type="ECO:0008006" key="3">
    <source>
        <dbReference type="Google" id="ProtNLM"/>
    </source>
</evidence>
<gene>
    <name evidence="1" type="ORF">CATMQ487_31290</name>
</gene>